<keyword evidence="3" id="KW-1185">Reference proteome</keyword>
<dbReference type="RefSeq" id="WP_016492984.1">
    <property type="nucleotide sequence ID" value="NC_021499.1"/>
</dbReference>
<proteinExistence type="predicted"/>
<evidence type="ECO:0000313" key="2">
    <source>
        <dbReference type="EMBL" id="BAN48838.1"/>
    </source>
</evidence>
<feature type="chain" id="PRO_5004546290" description="Gll3595 protein" evidence="1">
    <location>
        <begin position="20"/>
        <end position="248"/>
    </location>
</feature>
<dbReference type="PATRIC" id="fig|1245471.3.peg.3131"/>
<dbReference type="EMBL" id="AP013068">
    <property type="protein sequence ID" value="BAN48838.1"/>
    <property type="molecule type" value="Genomic_DNA"/>
</dbReference>
<dbReference type="STRING" id="1245471.PCA10_31060"/>
<reference evidence="2 3" key="1">
    <citation type="journal article" date="2013" name="Genome Announc.">
        <title>Complete Genome Sequence of the Carbazole Degrader Pseudomonas resinovorans Strain CA10 (NBRC 106553).</title>
        <authorList>
            <person name="Shintani M."/>
            <person name="Hosoyama A."/>
            <person name="Ohji S."/>
            <person name="Tsuchikane K."/>
            <person name="Takarada H."/>
            <person name="Yamazoe A."/>
            <person name="Fujita N."/>
            <person name="Nojiri H."/>
        </authorList>
    </citation>
    <scope>NUCLEOTIDE SEQUENCE [LARGE SCALE GENOMIC DNA]</scope>
    <source>
        <strain evidence="2 3">NBRC 106553</strain>
    </source>
</reference>
<feature type="signal peptide" evidence="1">
    <location>
        <begin position="1"/>
        <end position="19"/>
    </location>
</feature>
<name>S6AS52_METRE</name>
<evidence type="ECO:0000313" key="3">
    <source>
        <dbReference type="Proteomes" id="UP000015503"/>
    </source>
</evidence>
<dbReference type="AlphaFoldDB" id="S6AS52"/>
<organism evidence="2 3">
    <name type="scientific">Metapseudomonas resinovorans NBRC 106553</name>
    <dbReference type="NCBI Taxonomy" id="1245471"/>
    <lineage>
        <taxon>Bacteria</taxon>
        <taxon>Pseudomonadati</taxon>
        <taxon>Pseudomonadota</taxon>
        <taxon>Gammaproteobacteria</taxon>
        <taxon>Pseudomonadales</taxon>
        <taxon>Pseudomonadaceae</taxon>
        <taxon>Metapseudomonas</taxon>
    </lineage>
</organism>
<evidence type="ECO:0008006" key="4">
    <source>
        <dbReference type="Google" id="ProtNLM"/>
    </source>
</evidence>
<sequence length="248" mass="26273">MKAPFVFALGALLVGQAWAHGPGGIHSEKSADGKVEAAFDLVHTRVFKDGDNLVFEQLVDGEAGSRVPTAKGSFAGAEVYSYVWPTSLDSGSVGFEQGSGILALALTSHPDFDDTPQLDENRDGKKDNDGGLWHSHWVVLTKDASCGPSGLKVRDIPEGAKPKLPATWPGAPIYIDSPGYDLSVKKDAAQIRVPLSAVGFPESFNYDGVTAALQVNADLHDPLLCVSSVWDVASGDLSLPATFKLKEQ</sequence>
<evidence type="ECO:0000256" key="1">
    <source>
        <dbReference type="SAM" id="SignalP"/>
    </source>
</evidence>
<accession>S6AS52</accession>
<gene>
    <name evidence="2" type="ORF">PCA10_31060</name>
</gene>
<dbReference type="KEGG" id="pre:PCA10_31060"/>
<dbReference type="eggNOG" id="ENOG502Z8GW">
    <property type="taxonomic scope" value="Bacteria"/>
</dbReference>
<dbReference type="HOGENOM" id="CLU_086944_0_0_6"/>
<keyword evidence="1" id="KW-0732">Signal</keyword>
<dbReference type="OrthoDB" id="572089at2"/>
<dbReference type="Proteomes" id="UP000015503">
    <property type="component" value="Chromosome"/>
</dbReference>
<protein>
    <recommendedName>
        <fullName evidence="4">Gll3595 protein</fullName>
    </recommendedName>
</protein>